<dbReference type="GO" id="GO:0005737">
    <property type="term" value="C:cytoplasm"/>
    <property type="evidence" value="ECO:0007669"/>
    <property type="project" value="UniProtKB-SubCell"/>
</dbReference>
<evidence type="ECO:0000256" key="8">
    <source>
        <dbReference type="ARBA" id="ARBA00022679"/>
    </source>
</evidence>
<evidence type="ECO:0000313" key="18">
    <source>
        <dbReference type="Proteomes" id="UP000007812"/>
    </source>
</evidence>
<name>F4FZU0_METCR</name>
<reference evidence="17 18" key="1">
    <citation type="journal article" date="2011" name="J. Bacteriol.">
        <title>Complete genome sequence of Metallosphaera cuprina, a metal sulfide-oxidizing archaeon from a hot spring.</title>
        <authorList>
            <person name="Liu L.J."/>
            <person name="You X.Y."/>
            <person name="Zheng H."/>
            <person name="Wang S."/>
            <person name="Jiang C.Y."/>
            <person name="Liu S.J."/>
        </authorList>
    </citation>
    <scope>NUCLEOTIDE SEQUENCE [LARGE SCALE GENOMIC DNA]</scope>
    <source>
        <strain evidence="17 18">Ar-4</strain>
    </source>
</reference>
<comment type="similarity">
    <text evidence="3 14">Belongs to the GHMP kinase family. Archaeal shikimate kinase subfamily.</text>
</comment>
<evidence type="ECO:0000256" key="10">
    <source>
        <dbReference type="ARBA" id="ARBA00022777"/>
    </source>
</evidence>
<dbReference type="EC" id="2.7.1.71" evidence="4 14"/>
<dbReference type="Pfam" id="PF00288">
    <property type="entry name" value="GHMP_kinases_N"/>
    <property type="match status" value="1"/>
</dbReference>
<proteinExistence type="inferred from homology"/>
<evidence type="ECO:0000256" key="13">
    <source>
        <dbReference type="ARBA" id="ARBA00048567"/>
    </source>
</evidence>
<dbReference type="KEGG" id="mcn:Mcup_0411"/>
<evidence type="ECO:0000256" key="1">
    <source>
        <dbReference type="ARBA" id="ARBA00004496"/>
    </source>
</evidence>
<evidence type="ECO:0000256" key="5">
    <source>
        <dbReference type="ARBA" id="ARBA00013853"/>
    </source>
</evidence>
<protein>
    <recommendedName>
        <fullName evidence="5 14">Shikimate kinase</fullName>
        <shortName evidence="14">SK</shortName>
        <ecNumber evidence="4 14">2.7.1.71</ecNumber>
    </recommendedName>
</protein>
<keyword evidence="9 14" id="KW-0547">Nucleotide-binding</keyword>
<dbReference type="InterPro" id="IPR013750">
    <property type="entry name" value="GHMP_kinase_C_dom"/>
</dbReference>
<evidence type="ECO:0000256" key="12">
    <source>
        <dbReference type="ARBA" id="ARBA00023141"/>
    </source>
</evidence>
<dbReference type="EMBL" id="CP002656">
    <property type="protein sequence ID" value="AEB94519.1"/>
    <property type="molecule type" value="Genomic_DNA"/>
</dbReference>
<dbReference type="Pfam" id="PF08544">
    <property type="entry name" value="GHMP_kinases_C"/>
    <property type="match status" value="1"/>
</dbReference>
<feature type="binding site" evidence="14">
    <location>
        <begin position="67"/>
        <end position="77"/>
    </location>
    <ligand>
        <name>ATP</name>
        <dbReference type="ChEBI" id="CHEBI:30616"/>
    </ligand>
</feature>
<accession>F4FZU0</accession>
<evidence type="ECO:0000256" key="7">
    <source>
        <dbReference type="ARBA" id="ARBA00022605"/>
    </source>
</evidence>
<keyword evidence="11 14" id="KW-0067">ATP-binding</keyword>
<evidence type="ECO:0000256" key="14">
    <source>
        <dbReference type="HAMAP-Rule" id="MF_00370"/>
    </source>
</evidence>
<dbReference type="PIRSF" id="PIRSF005758">
    <property type="entry name" value="Shikimt_kin_arch"/>
    <property type="match status" value="1"/>
</dbReference>
<evidence type="ECO:0000256" key="2">
    <source>
        <dbReference type="ARBA" id="ARBA00004842"/>
    </source>
</evidence>
<gene>
    <name evidence="14" type="primary">aroK</name>
    <name evidence="17" type="ordered locus">Mcup_0411</name>
</gene>
<dbReference type="PATRIC" id="fig|1006006.8.peg.413"/>
<dbReference type="GO" id="GO:0008652">
    <property type="term" value="P:amino acid biosynthetic process"/>
    <property type="evidence" value="ECO:0007669"/>
    <property type="project" value="UniProtKB-KW"/>
</dbReference>
<dbReference type="SUPFAM" id="SSF55060">
    <property type="entry name" value="GHMP Kinase, C-terminal domain"/>
    <property type="match status" value="1"/>
</dbReference>
<dbReference type="Proteomes" id="UP000007812">
    <property type="component" value="Chromosome"/>
</dbReference>
<dbReference type="NCBIfam" id="TIGR01920">
    <property type="entry name" value="Shik_kin_archae"/>
    <property type="match status" value="1"/>
</dbReference>
<feature type="domain" description="GHMP kinase C-terminal" evidence="16">
    <location>
        <begin position="205"/>
        <end position="246"/>
    </location>
</feature>
<dbReference type="GO" id="GO:0005524">
    <property type="term" value="F:ATP binding"/>
    <property type="evidence" value="ECO:0007669"/>
    <property type="project" value="UniProtKB-UniRule"/>
</dbReference>
<dbReference type="GO" id="GO:0009073">
    <property type="term" value="P:aromatic amino acid family biosynthetic process"/>
    <property type="evidence" value="ECO:0007669"/>
    <property type="project" value="UniProtKB-KW"/>
</dbReference>
<keyword evidence="6 14" id="KW-0963">Cytoplasm</keyword>
<dbReference type="GO" id="GO:0009423">
    <property type="term" value="P:chorismate biosynthetic process"/>
    <property type="evidence" value="ECO:0007669"/>
    <property type="project" value="UniProtKB-UniRule"/>
</dbReference>
<evidence type="ECO:0000256" key="4">
    <source>
        <dbReference type="ARBA" id="ARBA00012154"/>
    </source>
</evidence>
<dbReference type="HAMAP" id="MF_00370">
    <property type="entry name" value="Shik_kinase_arch"/>
    <property type="match status" value="1"/>
</dbReference>
<dbReference type="InterPro" id="IPR010189">
    <property type="entry name" value="SK_arc"/>
</dbReference>
<dbReference type="HOGENOM" id="CLU_073768_0_0_2"/>
<dbReference type="OrthoDB" id="9602at2157"/>
<dbReference type="STRING" id="1006006.Mcup_0411"/>
<evidence type="ECO:0000259" key="16">
    <source>
        <dbReference type="Pfam" id="PF08544"/>
    </source>
</evidence>
<dbReference type="InterPro" id="IPR014721">
    <property type="entry name" value="Ribsml_uS5_D2-typ_fold_subgr"/>
</dbReference>
<evidence type="ECO:0000256" key="9">
    <source>
        <dbReference type="ARBA" id="ARBA00022741"/>
    </source>
</evidence>
<keyword evidence="7 14" id="KW-0028">Amino-acid biosynthesis</keyword>
<dbReference type="InterPro" id="IPR006204">
    <property type="entry name" value="GHMP_kinase_N_dom"/>
</dbReference>
<dbReference type="GO" id="GO:0004765">
    <property type="term" value="F:shikimate kinase activity"/>
    <property type="evidence" value="ECO:0007669"/>
    <property type="project" value="UniProtKB-UniRule"/>
</dbReference>
<evidence type="ECO:0000259" key="15">
    <source>
        <dbReference type="Pfam" id="PF00288"/>
    </source>
</evidence>
<keyword evidence="18" id="KW-1185">Reference proteome</keyword>
<dbReference type="AlphaFoldDB" id="F4FZU0"/>
<dbReference type="PANTHER" id="PTHR20861">
    <property type="entry name" value="HOMOSERINE/4-DIPHOSPHOCYTIDYL-2-C-METHYL-D-ERYTHRITOL KINASE"/>
    <property type="match status" value="1"/>
</dbReference>
<dbReference type="Gene3D" id="3.30.230.10">
    <property type="match status" value="1"/>
</dbReference>
<evidence type="ECO:0000256" key="6">
    <source>
        <dbReference type="ARBA" id="ARBA00022490"/>
    </source>
</evidence>
<dbReference type="PANTHER" id="PTHR20861:SF3">
    <property type="entry name" value="SHIKIMATE KINASE"/>
    <property type="match status" value="1"/>
</dbReference>
<keyword evidence="10 14" id="KW-0418">Kinase</keyword>
<dbReference type="InterPro" id="IPR020568">
    <property type="entry name" value="Ribosomal_Su5_D2-typ_SF"/>
</dbReference>
<comment type="pathway">
    <text evidence="2 14">Metabolic intermediate biosynthesis; chorismate biosynthesis; chorismate from D-erythrose 4-phosphate and phosphoenolpyruvate: step 5/7.</text>
</comment>
<dbReference type="SUPFAM" id="SSF54211">
    <property type="entry name" value="Ribosomal protein S5 domain 2-like"/>
    <property type="match status" value="1"/>
</dbReference>
<dbReference type="UniPathway" id="UPA00053">
    <property type="reaction ID" value="UER00088"/>
</dbReference>
<comment type="catalytic activity">
    <reaction evidence="13 14">
        <text>shikimate + ATP = 3-phosphoshikimate + ADP + H(+)</text>
        <dbReference type="Rhea" id="RHEA:13121"/>
        <dbReference type="ChEBI" id="CHEBI:15378"/>
        <dbReference type="ChEBI" id="CHEBI:30616"/>
        <dbReference type="ChEBI" id="CHEBI:36208"/>
        <dbReference type="ChEBI" id="CHEBI:145989"/>
        <dbReference type="ChEBI" id="CHEBI:456216"/>
        <dbReference type="EC" id="2.7.1.71"/>
    </reaction>
</comment>
<dbReference type="RefSeq" id="WP_013737017.1">
    <property type="nucleotide sequence ID" value="NC_015435.1"/>
</dbReference>
<keyword evidence="12 14" id="KW-0057">Aromatic amino acid biosynthesis</keyword>
<keyword evidence="8 14" id="KW-0808">Transferase</keyword>
<evidence type="ECO:0000256" key="3">
    <source>
        <dbReference type="ARBA" id="ARBA00010202"/>
    </source>
</evidence>
<dbReference type="InterPro" id="IPR036554">
    <property type="entry name" value="GHMP_kinase_C_sf"/>
</dbReference>
<dbReference type="GeneID" id="10492605"/>
<sequence length="262" mass="28510">MQAYGGVSIINALPSWYGSSMAIDMKVKVRVWEGKRNSDDKLVNEILDYFASLNVPDLRVEIESEIPIGSGLKSSSALSTALIGEIAQKFSLKVDVTKLSAILSLKAGVSYTGAFDDAVSSWYGGISFTYNKEFKLIKTQRASEDMIVLLLARGGKTRVDMSKLRAFRTLFLEFFNIAMSGRIWEAMKLNGIAVATILGYSSEPIESSLRAGALASGISGNGPSYFAVAKEGEEGPILEALEKFGKVKLVRAINLDNRDRTI</sequence>
<dbReference type="eggNOG" id="arCOG01025">
    <property type="taxonomic scope" value="Archaea"/>
</dbReference>
<organism evidence="17 18">
    <name type="scientific">Metallosphaera cuprina (strain Ar-4)</name>
    <dbReference type="NCBI Taxonomy" id="1006006"/>
    <lineage>
        <taxon>Archaea</taxon>
        <taxon>Thermoproteota</taxon>
        <taxon>Thermoprotei</taxon>
        <taxon>Sulfolobales</taxon>
        <taxon>Sulfolobaceae</taxon>
        <taxon>Metallosphaera</taxon>
    </lineage>
</organism>
<evidence type="ECO:0000313" key="17">
    <source>
        <dbReference type="EMBL" id="AEB94519.1"/>
    </source>
</evidence>
<feature type="domain" description="GHMP kinase N-terminal" evidence="15">
    <location>
        <begin position="43"/>
        <end position="125"/>
    </location>
</feature>
<comment type="subcellular location">
    <subcellularLocation>
        <location evidence="1 14">Cytoplasm</location>
    </subcellularLocation>
</comment>
<evidence type="ECO:0000256" key="11">
    <source>
        <dbReference type="ARBA" id="ARBA00022840"/>
    </source>
</evidence>